<evidence type="ECO:0000313" key="1">
    <source>
        <dbReference type="EMBL" id="MEN5375779.1"/>
    </source>
</evidence>
<comment type="caution">
    <text evidence="1">The sequence shown here is derived from an EMBL/GenBank/DDBJ whole genome shotgun (WGS) entry which is preliminary data.</text>
</comment>
<dbReference type="EMBL" id="JBDJNQ010000001">
    <property type="protein sequence ID" value="MEN5375779.1"/>
    <property type="molecule type" value="Genomic_DNA"/>
</dbReference>
<reference evidence="1 2" key="1">
    <citation type="submission" date="2024-04" db="EMBL/GenBank/DDBJ databases">
        <title>WGS of bacteria from Torrens River.</title>
        <authorList>
            <person name="Wyrsch E.R."/>
            <person name="Drigo B."/>
        </authorList>
    </citation>
    <scope>NUCLEOTIDE SEQUENCE [LARGE SCALE GENOMIC DNA]</scope>
    <source>
        <strain evidence="1 2">TWI391</strain>
    </source>
</reference>
<keyword evidence="2" id="KW-1185">Reference proteome</keyword>
<evidence type="ECO:0000313" key="2">
    <source>
        <dbReference type="Proteomes" id="UP001409291"/>
    </source>
</evidence>
<sequence length="74" mass="8348">MKKLNGMKSFSSLENKKLDLENVEGVTGGRISQERFTQVSSNFLNADGAQDYDMYIGSRFVGRGWDMSDCDVSW</sequence>
<dbReference type="Pfam" id="PF14406">
    <property type="entry name" value="Bacteroid_pep"/>
    <property type="match status" value="1"/>
</dbReference>
<dbReference type="InterPro" id="IPR026437">
    <property type="entry name" value="CxxCx5CxxC_targ"/>
</dbReference>
<dbReference type="InterPro" id="IPR025842">
    <property type="entry name" value="Bacteroid_pep"/>
</dbReference>
<protein>
    <submittedName>
        <fullName evidence="1">TIGR04139 family peptide modification target</fullName>
    </submittedName>
</protein>
<dbReference type="RefSeq" id="WP_132771935.1">
    <property type="nucleotide sequence ID" value="NZ_JAOQNK010000001.1"/>
</dbReference>
<name>A0ABV0BLU0_9SPHI</name>
<dbReference type="Proteomes" id="UP001409291">
    <property type="component" value="Unassembled WGS sequence"/>
</dbReference>
<organism evidence="1 2">
    <name type="scientific">Sphingobacterium kitahiroshimense</name>
    <dbReference type="NCBI Taxonomy" id="470446"/>
    <lineage>
        <taxon>Bacteria</taxon>
        <taxon>Pseudomonadati</taxon>
        <taxon>Bacteroidota</taxon>
        <taxon>Sphingobacteriia</taxon>
        <taxon>Sphingobacteriales</taxon>
        <taxon>Sphingobacteriaceae</taxon>
        <taxon>Sphingobacterium</taxon>
    </lineage>
</organism>
<gene>
    <name evidence="1" type="ORF">ABE541_00725</name>
</gene>
<proteinExistence type="predicted"/>
<accession>A0ABV0BLU0</accession>
<dbReference type="NCBIfam" id="TIGR04139">
    <property type="entry name" value="CxxCx5CxxC_targ"/>
    <property type="match status" value="1"/>
</dbReference>